<evidence type="ECO:0000259" key="10">
    <source>
        <dbReference type="PROSITE" id="PS51379"/>
    </source>
</evidence>
<evidence type="ECO:0000256" key="4">
    <source>
        <dbReference type="ARBA" id="ARBA00022485"/>
    </source>
</evidence>
<dbReference type="InterPro" id="IPR001080">
    <property type="entry name" value="3Fe4S_ferredoxin"/>
</dbReference>
<dbReference type="KEGG" id="gpi:GPICK_16085"/>
<dbReference type="OrthoDB" id="9803319at2"/>
<dbReference type="AlphaFoldDB" id="A0A0B5BKT8"/>
<dbReference type="PROSITE" id="PS51379">
    <property type="entry name" value="4FE4S_FER_2"/>
    <property type="match status" value="1"/>
</dbReference>
<dbReference type="GO" id="GO:0005506">
    <property type="term" value="F:iron ion binding"/>
    <property type="evidence" value="ECO:0007669"/>
    <property type="project" value="UniProtKB-UniRule"/>
</dbReference>
<dbReference type="HOGENOM" id="CLU_139698_6_4_7"/>
<dbReference type="Gene3D" id="3.30.70.20">
    <property type="match status" value="1"/>
</dbReference>
<keyword evidence="6 9" id="KW-0249">Electron transport</keyword>
<evidence type="ECO:0000256" key="6">
    <source>
        <dbReference type="ARBA" id="ARBA00022982"/>
    </source>
</evidence>
<evidence type="ECO:0000256" key="8">
    <source>
        <dbReference type="ARBA" id="ARBA00023014"/>
    </source>
</evidence>
<keyword evidence="12" id="KW-1185">Reference proteome</keyword>
<dbReference type="PRINTS" id="PR00352">
    <property type="entry name" value="3FE4SFRDOXIN"/>
</dbReference>
<evidence type="ECO:0000256" key="2">
    <source>
        <dbReference type="ARBA" id="ARBA00003532"/>
    </source>
</evidence>
<evidence type="ECO:0000256" key="9">
    <source>
        <dbReference type="RuleBase" id="RU368020"/>
    </source>
</evidence>
<dbReference type="EMBL" id="CP009788">
    <property type="protein sequence ID" value="AJE04686.1"/>
    <property type="molecule type" value="Genomic_DNA"/>
</dbReference>
<proteinExistence type="predicted"/>
<dbReference type="InterPro" id="IPR052395">
    <property type="entry name" value="ET_Ferredoxin"/>
</dbReference>
<comment type="function">
    <text evidence="2 9">Ferredoxins are iron-sulfur proteins that transfer electrons in a wide variety of metabolic reactions.</text>
</comment>
<gene>
    <name evidence="11" type="ORF">GPICK_16085</name>
</gene>
<dbReference type="Pfam" id="PF13370">
    <property type="entry name" value="Fer4_13"/>
    <property type="match status" value="1"/>
</dbReference>
<evidence type="ECO:0000256" key="1">
    <source>
        <dbReference type="ARBA" id="ARBA00001966"/>
    </source>
</evidence>
<reference evidence="11 12" key="1">
    <citation type="journal article" date="2015" name="Genome Announc.">
        <title>Complete Genome of Geobacter pickeringii G13T, a Metal-Reducing Isolate from Sedimentary Kaolin Deposits.</title>
        <authorList>
            <person name="Badalamenti J.P."/>
            <person name="Bond D.R."/>
        </authorList>
    </citation>
    <scope>NUCLEOTIDE SEQUENCE [LARGE SCALE GENOMIC DNA]</scope>
    <source>
        <strain evidence="11 12">G13</strain>
    </source>
</reference>
<dbReference type="GO" id="GO:0009055">
    <property type="term" value="F:electron transfer activity"/>
    <property type="evidence" value="ECO:0007669"/>
    <property type="project" value="UniProtKB-UniRule"/>
</dbReference>
<keyword evidence="8 9" id="KW-0411">Iron-sulfur</keyword>
<dbReference type="GO" id="GO:0051539">
    <property type="term" value="F:4 iron, 4 sulfur cluster binding"/>
    <property type="evidence" value="ECO:0007669"/>
    <property type="project" value="UniProtKB-KW"/>
</dbReference>
<evidence type="ECO:0000313" key="11">
    <source>
        <dbReference type="EMBL" id="AJE04686.1"/>
    </source>
</evidence>
<keyword evidence="7 9" id="KW-0408">Iron</keyword>
<feature type="domain" description="4Fe-4S ferredoxin-type" evidence="10">
    <location>
        <begin position="3"/>
        <end position="31"/>
    </location>
</feature>
<keyword evidence="4" id="KW-0004">4Fe-4S</keyword>
<dbReference type="Proteomes" id="UP000057609">
    <property type="component" value="Chromosome"/>
</dbReference>
<evidence type="ECO:0000313" key="12">
    <source>
        <dbReference type="Proteomes" id="UP000057609"/>
    </source>
</evidence>
<dbReference type="RefSeq" id="WP_039744907.1">
    <property type="nucleotide sequence ID" value="NZ_CP009788.1"/>
</dbReference>
<dbReference type="InterPro" id="IPR017896">
    <property type="entry name" value="4Fe4S_Fe-S-bd"/>
</dbReference>
<protein>
    <recommendedName>
        <fullName evidence="9">Ferredoxin</fullName>
    </recommendedName>
</protein>
<dbReference type="SUPFAM" id="SSF54862">
    <property type="entry name" value="4Fe-4S ferredoxins"/>
    <property type="match status" value="1"/>
</dbReference>
<keyword evidence="3 9" id="KW-0813">Transport</keyword>
<evidence type="ECO:0000256" key="7">
    <source>
        <dbReference type="ARBA" id="ARBA00023004"/>
    </source>
</evidence>
<dbReference type="STRING" id="345632.GPICK_16085"/>
<comment type="cofactor">
    <cofactor evidence="1">
        <name>[4Fe-4S] cluster</name>
        <dbReference type="ChEBI" id="CHEBI:49883"/>
    </cofactor>
</comment>
<keyword evidence="5 9" id="KW-0479">Metal-binding</keyword>
<name>A0A0B5BKT8_9BACT</name>
<evidence type="ECO:0000256" key="3">
    <source>
        <dbReference type="ARBA" id="ARBA00022448"/>
    </source>
</evidence>
<evidence type="ECO:0000256" key="5">
    <source>
        <dbReference type="ARBA" id="ARBA00022723"/>
    </source>
</evidence>
<dbReference type="PANTHER" id="PTHR39163:SF1">
    <property type="entry name" value="FERREDOXIN"/>
    <property type="match status" value="1"/>
</dbReference>
<dbReference type="PANTHER" id="PTHR39163">
    <property type="entry name" value="FERREDOXIN"/>
    <property type="match status" value="1"/>
</dbReference>
<organism evidence="11 12">
    <name type="scientific">Geobacter pickeringii</name>
    <dbReference type="NCBI Taxonomy" id="345632"/>
    <lineage>
        <taxon>Bacteria</taxon>
        <taxon>Pseudomonadati</taxon>
        <taxon>Thermodesulfobacteriota</taxon>
        <taxon>Desulfuromonadia</taxon>
        <taxon>Geobacterales</taxon>
        <taxon>Geobacteraceae</taxon>
        <taxon>Geobacter</taxon>
    </lineage>
</organism>
<accession>A0A0B5BKT8</accession>
<sequence>MTKAPLVDKDVCISCGLCVNNVPDVFRFDDGNKAECFDPGGAAEDVIQSDAIDACPVSCISWSTDPDYLKSFA</sequence>